<keyword evidence="4" id="KW-1185">Reference proteome</keyword>
<dbReference type="GO" id="GO:0016020">
    <property type="term" value="C:membrane"/>
    <property type="evidence" value="ECO:0007669"/>
    <property type="project" value="InterPro"/>
</dbReference>
<name>A0A931FNV0_9HYPH</name>
<keyword evidence="1" id="KW-0812">Transmembrane</keyword>
<feature type="transmembrane region" description="Helical" evidence="1">
    <location>
        <begin position="96"/>
        <end position="113"/>
    </location>
</feature>
<dbReference type="RefSeq" id="WP_196270731.1">
    <property type="nucleotide sequence ID" value="NZ_JADQDO010000002.1"/>
</dbReference>
<feature type="transmembrane region" description="Helical" evidence="1">
    <location>
        <begin position="148"/>
        <end position="168"/>
    </location>
</feature>
<feature type="transmembrane region" description="Helical" evidence="1">
    <location>
        <begin position="267"/>
        <end position="284"/>
    </location>
</feature>
<evidence type="ECO:0000313" key="4">
    <source>
        <dbReference type="Proteomes" id="UP000599312"/>
    </source>
</evidence>
<accession>A0A931FNV0</accession>
<reference evidence="3" key="1">
    <citation type="submission" date="2020-11" db="EMBL/GenBank/DDBJ databases">
        <authorList>
            <person name="Kim M.K."/>
        </authorList>
    </citation>
    <scope>NUCLEOTIDE SEQUENCE</scope>
    <source>
        <strain evidence="3">BT350</strain>
    </source>
</reference>
<keyword evidence="1" id="KW-0472">Membrane</keyword>
<keyword evidence="1" id="KW-1133">Transmembrane helix</keyword>
<dbReference type="AlphaFoldDB" id="A0A931FNV0"/>
<feature type="transmembrane region" description="Helical" evidence="1">
    <location>
        <begin position="120"/>
        <end position="142"/>
    </location>
</feature>
<evidence type="ECO:0000259" key="2">
    <source>
        <dbReference type="Pfam" id="PF00892"/>
    </source>
</evidence>
<feature type="transmembrane region" description="Helical" evidence="1">
    <location>
        <begin position="240"/>
        <end position="261"/>
    </location>
</feature>
<dbReference type="EMBL" id="JADQDO010000002">
    <property type="protein sequence ID" value="MBF9232732.1"/>
    <property type="molecule type" value="Genomic_DNA"/>
</dbReference>
<evidence type="ECO:0000313" key="3">
    <source>
        <dbReference type="EMBL" id="MBF9232732.1"/>
    </source>
</evidence>
<dbReference type="Proteomes" id="UP000599312">
    <property type="component" value="Unassembled WGS sequence"/>
</dbReference>
<feature type="transmembrane region" description="Helical" evidence="1">
    <location>
        <begin position="65"/>
        <end position="84"/>
    </location>
</feature>
<comment type="caution">
    <text evidence="3">The sequence shown here is derived from an EMBL/GenBank/DDBJ whole genome shotgun (WGS) entry which is preliminary data.</text>
</comment>
<evidence type="ECO:0000256" key="1">
    <source>
        <dbReference type="SAM" id="Phobius"/>
    </source>
</evidence>
<dbReference type="SUPFAM" id="SSF103481">
    <property type="entry name" value="Multidrug resistance efflux transporter EmrE"/>
    <property type="match status" value="2"/>
</dbReference>
<feature type="transmembrane region" description="Helical" evidence="1">
    <location>
        <begin position="35"/>
        <end position="53"/>
    </location>
</feature>
<dbReference type="PANTHER" id="PTHR22911">
    <property type="entry name" value="ACYL-MALONYL CONDENSING ENZYME-RELATED"/>
    <property type="match status" value="1"/>
</dbReference>
<gene>
    <name evidence="3" type="ORF">I2H38_04990</name>
</gene>
<dbReference type="PANTHER" id="PTHR22911:SF76">
    <property type="entry name" value="EAMA DOMAIN-CONTAINING PROTEIN"/>
    <property type="match status" value="1"/>
</dbReference>
<organism evidence="3 4">
    <name type="scientific">Microvirga alba</name>
    <dbReference type="NCBI Taxonomy" id="2791025"/>
    <lineage>
        <taxon>Bacteria</taxon>
        <taxon>Pseudomonadati</taxon>
        <taxon>Pseudomonadota</taxon>
        <taxon>Alphaproteobacteria</taxon>
        <taxon>Hyphomicrobiales</taxon>
        <taxon>Methylobacteriaceae</taxon>
        <taxon>Microvirga</taxon>
    </lineage>
</organism>
<feature type="domain" description="EamA" evidence="2">
    <location>
        <begin position="9"/>
        <end position="136"/>
    </location>
</feature>
<feature type="transmembrane region" description="Helical" evidence="1">
    <location>
        <begin position="180"/>
        <end position="198"/>
    </location>
</feature>
<proteinExistence type="predicted"/>
<dbReference type="InterPro" id="IPR037185">
    <property type="entry name" value="EmrE-like"/>
</dbReference>
<feature type="transmembrane region" description="Helical" evidence="1">
    <location>
        <begin position="210"/>
        <end position="228"/>
    </location>
</feature>
<dbReference type="Pfam" id="PF00892">
    <property type="entry name" value="EamA"/>
    <property type="match status" value="2"/>
</dbReference>
<feature type="domain" description="EamA" evidence="2">
    <location>
        <begin position="150"/>
        <end position="282"/>
    </location>
</feature>
<sequence length="299" mass="31466">MTTRTATSIGLFAVLFWSLLAVLTAATGKIPPFQLAAMTFLVGGLVGMTSWIVRPQGLKALYQKPMVWALGLGGLFGYHALYFAALRMAPPAEAGLLNYLWPLLIVLFSSLLPGEHLRRAHVVGALLGFAGVAVLIAGRGALDARAEYVPGYVCAFIAAFVWATYSVLSRRFGEVPTDAVAGFCLMTSLLSLLCHLVFETTVWPETTSQWLALLALGIGPVGAAFYVWDIGMKRGDIRLLGVASYATPVLSTLLLVAAGYAEPSATLAISCGLIVLGALVATLMPRAFSAGAGTDSAPK</sequence>
<protein>
    <submittedName>
        <fullName evidence="3">EamA family transporter</fullName>
    </submittedName>
</protein>
<dbReference type="InterPro" id="IPR000620">
    <property type="entry name" value="EamA_dom"/>
</dbReference>